<sequence length="322" mass="36023">MSETAVVCDHAPAADRPTSQKPAPQTKTASPNFGSFQSYTSSLHAAAARNASRAELSSDRDACLGQGKIGKVDVIVTLDKLTRWGHKPCVRAQSKPTACGLLVLRISFDEDHNYHLQSASGSLDFPAGSHLDHLCPLGLQGRRQEKRVGKEKQFMPEFEGGGMVSAGGMGVRKTAEMSEYENWVFIADRKPIETDFRRLWWRLEDQETSRSGVFNRPVHLLASVLFDNQDQLQPFDIKLHVDGRLRSRHHRLRRKMFRLGSASNATTTRIAPLFQDPRILLEPFHVHLNELEAHVRERNRTLPEVIEDTSTPIVLGSSTTSP</sequence>
<evidence type="ECO:0000313" key="2">
    <source>
        <dbReference type="EMBL" id="KAF2221552.1"/>
    </source>
</evidence>
<organism evidence="2 3">
    <name type="scientific">Elsinoe ampelina</name>
    <dbReference type="NCBI Taxonomy" id="302913"/>
    <lineage>
        <taxon>Eukaryota</taxon>
        <taxon>Fungi</taxon>
        <taxon>Dikarya</taxon>
        <taxon>Ascomycota</taxon>
        <taxon>Pezizomycotina</taxon>
        <taxon>Dothideomycetes</taxon>
        <taxon>Dothideomycetidae</taxon>
        <taxon>Myriangiales</taxon>
        <taxon>Elsinoaceae</taxon>
        <taxon>Elsinoe</taxon>
    </lineage>
</organism>
<dbReference type="OrthoDB" id="3922785at2759"/>
<feature type="compositionally biased region" description="Polar residues" evidence="1">
    <location>
        <begin position="17"/>
        <end position="32"/>
    </location>
</feature>
<dbReference type="AlphaFoldDB" id="A0A6A6G782"/>
<keyword evidence="3" id="KW-1185">Reference proteome</keyword>
<evidence type="ECO:0000256" key="1">
    <source>
        <dbReference type="SAM" id="MobiDB-lite"/>
    </source>
</evidence>
<protein>
    <submittedName>
        <fullName evidence="2">Uncharacterized protein</fullName>
    </submittedName>
</protein>
<dbReference type="EMBL" id="ML992510">
    <property type="protein sequence ID" value="KAF2221552.1"/>
    <property type="molecule type" value="Genomic_DNA"/>
</dbReference>
<accession>A0A6A6G782</accession>
<reference evidence="3" key="1">
    <citation type="journal article" date="2020" name="Stud. Mycol.">
        <title>101 Dothideomycetes genomes: A test case for predicting lifestyles and emergence of pathogens.</title>
        <authorList>
            <person name="Haridas S."/>
            <person name="Albert R."/>
            <person name="Binder M."/>
            <person name="Bloem J."/>
            <person name="LaButti K."/>
            <person name="Salamov A."/>
            <person name="Andreopoulos B."/>
            <person name="Baker S."/>
            <person name="Barry K."/>
            <person name="Bills G."/>
            <person name="Bluhm B."/>
            <person name="Cannon C."/>
            <person name="Castanera R."/>
            <person name="Culley D."/>
            <person name="Daum C."/>
            <person name="Ezra D."/>
            <person name="Gonzalez J."/>
            <person name="Henrissat B."/>
            <person name="Kuo A."/>
            <person name="Liang C."/>
            <person name="Lipzen A."/>
            <person name="Lutzoni F."/>
            <person name="Magnuson J."/>
            <person name="Mondo S."/>
            <person name="Nolan M."/>
            <person name="Ohm R."/>
            <person name="Pangilinan J."/>
            <person name="Park H.-J."/>
            <person name="Ramirez L."/>
            <person name="Alfaro M."/>
            <person name="Sun H."/>
            <person name="Tritt A."/>
            <person name="Yoshinaga Y."/>
            <person name="Zwiers L.-H."/>
            <person name="Turgeon B."/>
            <person name="Goodwin S."/>
            <person name="Spatafora J."/>
            <person name="Crous P."/>
            <person name="Grigoriev I."/>
        </authorList>
    </citation>
    <scope>NUCLEOTIDE SEQUENCE [LARGE SCALE GENOMIC DNA]</scope>
    <source>
        <strain evidence="3">CECT 20119</strain>
    </source>
</reference>
<evidence type="ECO:0000313" key="3">
    <source>
        <dbReference type="Proteomes" id="UP000799538"/>
    </source>
</evidence>
<dbReference type="Proteomes" id="UP000799538">
    <property type="component" value="Unassembled WGS sequence"/>
</dbReference>
<gene>
    <name evidence="2" type="ORF">BDZ85DRAFT_18360</name>
</gene>
<feature type="region of interest" description="Disordered" evidence="1">
    <location>
        <begin position="1"/>
        <end position="32"/>
    </location>
</feature>
<name>A0A6A6G782_9PEZI</name>
<proteinExistence type="predicted"/>